<dbReference type="Gene3D" id="3.60.40.10">
    <property type="entry name" value="PPM-type phosphatase domain"/>
    <property type="match status" value="1"/>
</dbReference>
<dbReference type="EMBL" id="JAYWVC010000036">
    <property type="protein sequence ID" value="MED7823105.1"/>
    <property type="molecule type" value="Genomic_DNA"/>
</dbReference>
<keyword evidence="5" id="KW-1185">Reference proteome</keyword>
<organism evidence="4 5">
    <name type="scientific">Streptomyces chiangmaiensis</name>
    <dbReference type="NCBI Taxonomy" id="766497"/>
    <lineage>
        <taxon>Bacteria</taxon>
        <taxon>Bacillati</taxon>
        <taxon>Actinomycetota</taxon>
        <taxon>Actinomycetes</taxon>
        <taxon>Kitasatosporales</taxon>
        <taxon>Streptomycetaceae</taxon>
        <taxon>Streptomyces</taxon>
    </lineage>
</organism>
<protein>
    <submittedName>
        <fullName evidence="4">PP2C family protein-serine/threonine phosphatase</fullName>
        <ecNumber evidence="4">3.1.3.16</ecNumber>
    </submittedName>
</protein>
<feature type="region of interest" description="Disordered" evidence="2">
    <location>
        <begin position="268"/>
        <end position="287"/>
    </location>
</feature>
<dbReference type="SUPFAM" id="SSF81606">
    <property type="entry name" value="PP2C-like"/>
    <property type="match status" value="1"/>
</dbReference>
<proteinExistence type="predicted"/>
<dbReference type="RefSeq" id="WP_329507531.1">
    <property type="nucleotide sequence ID" value="NZ_BAAAYZ010000217.1"/>
</dbReference>
<feature type="domain" description="PPM-type phosphatase" evidence="3">
    <location>
        <begin position="23"/>
        <end position="248"/>
    </location>
</feature>
<dbReference type="PANTHER" id="PTHR43156">
    <property type="entry name" value="STAGE II SPORULATION PROTEIN E-RELATED"/>
    <property type="match status" value="1"/>
</dbReference>
<dbReference type="Pfam" id="PF07228">
    <property type="entry name" value="SpoIIE"/>
    <property type="match status" value="1"/>
</dbReference>
<dbReference type="InterPro" id="IPR036457">
    <property type="entry name" value="PPM-type-like_dom_sf"/>
</dbReference>
<sequence>MRAISEATQHVVLRPLPHRIAHLRMASAYRAAENLARVGGDLYAVARTPYGTRLIIGDVRGKGLRALDDAAALLGAFRESAHLHPALPDLAAALERSVRRHVAEANDTDADAAERFVTALLVEFPAEECVMRTVSCGHPLPLLLRDDRIIALTGRTPAPTLGLASLGPTAYRQDTVVCAPHDVFLLYTDGLAEARDAAGAFYPLTDRGVPWRTAQGDPEALLQQVLDDLIRHTSGRLDDDVALVAVQCAPPPEGPGQAVGAEGVAMAGQRVSTTRSGSSAPASPVRR</sequence>
<evidence type="ECO:0000313" key="5">
    <source>
        <dbReference type="Proteomes" id="UP001333996"/>
    </source>
</evidence>
<comment type="caution">
    <text evidence="4">The sequence shown here is derived from an EMBL/GenBank/DDBJ whole genome shotgun (WGS) entry which is preliminary data.</text>
</comment>
<gene>
    <name evidence="4" type="ORF">VXC91_14210</name>
</gene>
<evidence type="ECO:0000313" key="4">
    <source>
        <dbReference type="EMBL" id="MED7823105.1"/>
    </source>
</evidence>
<reference evidence="4" key="1">
    <citation type="submission" date="2024-01" db="EMBL/GenBank/DDBJ databases">
        <title>First draft genome sequence data of TA4-1, the type strain of Gram-positive actinobacterium Streptomyces chiangmaiensis.</title>
        <authorList>
            <person name="Yasawong M."/>
            <person name="Nantapong N."/>
        </authorList>
    </citation>
    <scope>NUCLEOTIDE SEQUENCE</scope>
    <source>
        <strain evidence="4">TA4-1</strain>
    </source>
</reference>
<dbReference type="InterPro" id="IPR001932">
    <property type="entry name" value="PPM-type_phosphatase-like_dom"/>
</dbReference>
<dbReference type="InterPro" id="IPR052016">
    <property type="entry name" value="Bact_Sigma-Reg"/>
</dbReference>
<dbReference type="SMART" id="SM00331">
    <property type="entry name" value="PP2C_SIG"/>
    <property type="match status" value="1"/>
</dbReference>
<name>A0ABU7FGP4_9ACTN</name>
<accession>A0ABU7FGP4</accession>
<evidence type="ECO:0000256" key="2">
    <source>
        <dbReference type="SAM" id="MobiDB-lite"/>
    </source>
</evidence>
<dbReference type="PANTHER" id="PTHR43156:SF2">
    <property type="entry name" value="STAGE II SPORULATION PROTEIN E"/>
    <property type="match status" value="1"/>
</dbReference>
<dbReference type="EC" id="3.1.3.16" evidence="4"/>
<dbReference type="Proteomes" id="UP001333996">
    <property type="component" value="Unassembled WGS sequence"/>
</dbReference>
<keyword evidence="1 4" id="KW-0378">Hydrolase</keyword>
<evidence type="ECO:0000256" key="1">
    <source>
        <dbReference type="ARBA" id="ARBA00022801"/>
    </source>
</evidence>
<dbReference type="GO" id="GO:0004722">
    <property type="term" value="F:protein serine/threonine phosphatase activity"/>
    <property type="evidence" value="ECO:0007669"/>
    <property type="project" value="UniProtKB-EC"/>
</dbReference>
<feature type="compositionally biased region" description="Polar residues" evidence="2">
    <location>
        <begin position="270"/>
        <end position="281"/>
    </location>
</feature>
<evidence type="ECO:0000259" key="3">
    <source>
        <dbReference type="SMART" id="SM00331"/>
    </source>
</evidence>